<dbReference type="OrthoDB" id="1747617at2759"/>
<evidence type="ECO:0000256" key="3">
    <source>
        <dbReference type="ARBA" id="ARBA00023163"/>
    </source>
</evidence>
<evidence type="ECO:0000313" key="8">
    <source>
        <dbReference type="EnsemblProtists" id="EKX46296"/>
    </source>
</evidence>
<evidence type="ECO:0000256" key="5">
    <source>
        <dbReference type="SAM" id="MobiDB-lite"/>
    </source>
</evidence>
<dbReference type="GO" id="GO:0003677">
    <property type="term" value="F:DNA binding"/>
    <property type="evidence" value="ECO:0007669"/>
    <property type="project" value="UniProtKB-KW"/>
</dbReference>
<keyword evidence="4" id="KW-0539">Nucleus</keyword>
<evidence type="ECO:0000313" key="9">
    <source>
        <dbReference type="Proteomes" id="UP000011087"/>
    </source>
</evidence>
<dbReference type="KEGG" id="gtt:GUITHDRAFT_107906"/>
<evidence type="ECO:0000256" key="2">
    <source>
        <dbReference type="ARBA" id="ARBA00023125"/>
    </source>
</evidence>
<dbReference type="GeneID" id="17302953"/>
<dbReference type="PaxDb" id="55529-EKX46296"/>
<evidence type="ECO:0000259" key="6">
    <source>
        <dbReference type="PROSITE" id="PS51519"/>
    </source>
</evidence>
<keyword evidence="3" id="KW-0804">Transcription</keyword>
<dbReference type="EMBL" id="JH992995">
    <property type="protein sequence ID" value="EKX46296.1"/>
    <property type="molecule type" value="Genomic_DNA"/>
</dbReference>
<keyword evidence="9" id="KW-1185">Reference proteome</keyword>
<feature type="region of interest" description="Disordered" evidence="5">
    <location>
        <begin position="159"/>
        <end position="195"/>
    </location>
</feature>
<feature type="domain" description="RWP-RK" evidence="6">
    <location>
        <begin position="102"/>
        <end position="184"/>
    </location>
</feature>
<feature type="compositionally biased region" description="Polar residues" evidence="5">
    <location>
        <begin position="70"/>
        <end position="84"/>
    </location>
</feature>
<evidence type="ECO:0000313" key="7">
    <source>
        <dbReference type="EMBL" id="EKX46296.1"/>
    </source>
</evidence>
<gene>
    <name evidence="7" type="ORF">GUITHDRAFT_107906</name>
</gene>
<dbReference type="RefSeq" id="XP_005833276.1">
    <property type="nucleotide sequence ID" value="XM_005833219.1"/>
</dbReference>
<dbReference type="EnsemblProtists" id="EKX46296">
    <property type="protein sequence ID" value="EKX46296"/>
    <property type="gene ID" value="GUITHDRAFT_107906"/>
</dbReference>
<dbReference type="Pfam" id="PF02042">
    <property type="entry name" value="RWP-RK"/>
    <property type="match status" value="1"/>
</dbReference>
<feature type="compositionally biased region" description="Low complexity" evidence="5">
    <location>
        <begin position="231"/>
        <end position="250"/>
    </location>
</feature>
<reference evidence="8" key="3">
    <citation type="submission" date="2015-06" db="UniProtKB">
        <authorList>
            <consortium name="EnsemblProtists"/>
        </authorList>
    </citation>
    <scope>IDENTIFICATION</scope>
</reference>
<evidence type="ECO:0000256" key="1">
    <source>
        <dbReference type="ARBA" id="ARBA00023015"/>
    </source>
</evidence>
<dbReference type="HOGENOM" id="CLU_886944_0_0_1"/>
<protein>
    <recommendedName>
        <fullName evidence="6">RWP-RK domain-containing protein</fullName>
    </recommendedName>
</protein>
<accession>L1JCS4</accession>
<keyword evidence="1" id="KW-0805">Transcription regulation</keyword>
<name>L1JCS4_GUITC</name>
<feature type="region of interest" description="Disordered" evidence="5">
    <location>
        <begin position="230"/>
        <end position="271"/>
    </location>
</feature>
<reference evidence="9" key="2">
    <citation type="submission" date="2012-11" db="EMBL/GenBank/DDBJ databases">
        <authorList>
            <person name="Kuo A."/>
            <person name="Curtis B.A."/>
            <person name="Tanifuji G."/>
            <person name="Burki F."/>
            <person name="Gruber A."/>
            <person name="Irimia M."/>
            <person name="Maruyama S."/>
            <person name="Arias M.C."/>
            <person name="Ball S.G."/>
            <person name="Gile G.H."/>
            <person name="Hirakawa Y."/>
            <person name="Hopkins J.F."/>
            <person name="Rensing S.A."/>
            <person name="Schmutz J."/>
            <person name="Symeonidi A."/>
            <person name="Elias M."/>
            <person name="Eveleigh R.J."/>
            <person name="Herman E.K."/>
            <person name="Klute M.J."/>
            <person name="Nakayama T."/>
            <person name="Obornik M."/>
            <person name="Reyes-Prieto A."/>
            <person name="Armbrust E.V."/>
            <person name="Aves S.J."/>
            <person name="Beiko R.G."/>
            <person name="Coutinho P."/>
            <person name="Dacks J.B."/>
            <person name="Durnford D.G."/>
            <person name="Fast N.M."/>
            <person name="Green B.R."/>
            <person name="Grisdale C."/>
            <person name="Hempe F."/>
            <person name="Henrissat B."/>
            <person name="Hoppner M.P."/>
            <person name="Ishida K.-I."/>
            <person name="Kim E."/>
            <person name="Koreny L."/>
            <person name="Kroth P.G."/>
            <person name="Liu Y."/>
            <person name="Malik S.-B."/>
            <person name="Maier U.G."/>
            <person name="McRose D."/>
            <person name="Mock T."/>
            <person name="Neilson J.A."/>
            <person name="Onodera N.T."/>
            <person name="Poole A.M."/>
            <person name="Pritham E.J."/>
            <person name="Richards T.A."/>
            <person name="Rocap G."/>
            <person name="Roy S.W."/>
            <person name="Sarai C."/>
            <person name="Schaack S."/>
            <person name="Shirato S."/>
            <person name="Slamovits C.H."/>
            <person name="Spencer D.F."/>
            <person name="Suzuki S."/>
            <person name="Worden A.Z."/>
            <person name="Zauner S."/>
            <person name="Barry K."/>
            <person name="Bell C."/>
            <person name="Bharti A.K."/>
            <person name="Crow J.A."/>
            <person name="Grimwood J."/>
            <person name="Kramer R."/>
            <person name="Lindquist E."/>
            <person name="Lucas S."/>
            <person name="Salamov A."/>
            <person name="McFadden G.I."/>
            <person name="Lane C.E."/>
            <person name="Keeling P.J."/>
            <person name="Gray M.W."/>
            <person name="Grigoriev I.V."/>
            <person name="Archibald J.M."/>
        </authorList>
    </citation>
    <scope>NUCLEOTIDE SEQUENCE</scope>
    <source>
        <strain evidence="9">CCMP2712</strain>
    </source>
</reference>
<dbReference type="InterPro" id="IPR003035">
    <property type="entry name" value="RWP-RK_dom"/>
</dbReference>
<dbReference type="Proteomes" id="UP000011087">
    <property type="component" value="Unassembled WGS sequence"/>
</dbReference>
<keyword evidence="2" id="KW-0238">DNA-binding</keyword>
<proteinExistence type="predicted"/>
<sequence>MVRSVTDCTVSSEAPTSEYEITRFQHDLSKKRISEIESPLEQTVEGKGGVPNKSAETNKPVCRNLDDIQPMQTSYPTHPLSASTKPKAKIDHPRTVVIQSRTKSGLIRKDKPVHVTNQLLQDLFHMKQEDAASFLGVALTSLKIACRKLGIIRWPYKRGCRQSSPSPAGSPVDYISSPSDIVGSHGSSPVGDELDGIELDHVDTSTRPSSWMEASEDTGASTAMHVEEDNAGSAAGSLSSGSVEPGPSQGQEGGGERRRETGDGWCSMSDWQPGEGAFVDMTESGEGMGLGWLEEYMPGGGNEYFMGGVYDYVI</sequence>
<reference evidence="7 9" key="1">
    <citation type="journal article" date="2012" name="Nature">
        <title>Algal genomes reveal evolutionary mosaicism and the fate of nucleomorphs.</title>
        <authorList>
            <consortium name="DOE Joint Genome Institute"/>
            <person name="Curtis B.A."/>
            <person name="Tanifuji G."/>
            <person name="Burki F."/>
            <person name="Gruber A."/>
            <person name="Irimia M."/>
            <person name="Maruyama S."/>
            <person name="Arias M.C."/>
            <person name="Ball S.G."/>
            <person name="Gile G.H."/>
            <person name="Hirakawa Y."/>
            <person name="Hopkins J.F."/>
            <person name="Kuo A."/>
            <person name="Rensing S.A."/>
            <person name="Schmutz J."/>
            <person name="Symeonidi A."/>
            <person name="Elias M."/>
            <person name="Eveleigh R.J."/>
            <person name="Herman E.K."/>
            <person name="Klute M.J."/>
            <person name="Nakayama T."/>
            <person name="Obornik M."/>
            <person name="Reyes-Prieto A."/>
            <person name="Armbrust E.V."/>
            <person name="Aves S.J."/>
            <person name="Beiko R.G."/>
            <person name="Coutinho P."/>
            <person name="Dacks J.B."/>
            <person name="Durnford D.G."/>
            <person name="Fast N.M."/>
            <person name="Green B.R."/>
            <person name="Grisdale C.J."/>
            <person name="Hempel F."/>
            <person name="Henrissat B."/>
            <person name="Hoppner M.P."/>
            <person name="Ishida K."/>
            <person name="Kim E."/>
            <person name="Koreny L."/>
            <person name="Kroth P.G."/>
            <person name="Liu Y."/>
            <person name="Malik S.B."/>
            <person name="Maier U.G."/>
            <person name="McRose D."/>
            <person name="Mock T."/>
            <person name="Neilson J.A."/>
            <person name="Onodera N.T."/>
            <person name="Poole A.M."/>
            <person name="Pritham E.J."/>
            <person name="Richards T.A."/>
            <person name="Rocap G."/>
            <person name="Roy S.W."/>
            <person name="Sarai C."/>
            <person name="Schaack S."/>
            <person name="Shirato S."/>
            <person name="Slamovits C.H."/>
            <person name="Spencer D.F."/>
            <person name="Suzuki S."/>
            <person name="Worden A.Z."/>
            <person name="Zauner S."/>
            <person name="Barry K."/>
            <person name="Bell C."/>
            <person name="Bharti A.K."/>
            <person name="Crow J.A."/>
            <person name="Grimwood J."/>
            <person name="Kramer R."/>
            <person name="Lindquist E."/>
            <person name="Lucas S."/>
            <person name="Salamov A."/>
            <person name="McFadden G.I."/>
            <person name="Lane C.E."/>
            <person name="Keeling P.J."/>
            <person name="Gray M.W."/>
            <person name="Grigoriev I.V."/>
            <person name="Archibald J.M."/>
        </authorList>
    </citation>
    <scope>NUCLEOTIDE SEQUENCE</scope>
    <source>
        <strain evidence="7 9">CCMP2712</strain>
    </source>
</reference>
<feature type="region of interest" description="Disordered" evidence="5">
    <location>
        <begin position="40"/>
        <end position="92"/>
    </location>
</feature>
<organism evidence="7">
    <name type="scientific">Guillardia theta (strain CCMP2712)</name>
    <name type="common">Cryptophyte</name>
    <dbReference type="NCBI Taxonomy" id="905079"/>
    <lineage>
        <taxon>Eukaryota</taxon>
        <taxon>Cryptophyceae</taxon>
        <taxon>Pyrenomonadales</taxon>
        <taxon>Geminigeraceae</taxon>
        <taxon>Guillardia</taxon>
    </lineage>
</organism>
<dbReference type="AlphaFoldDB" id="L1JCS4"/>
<evidence type="ECO:0000256" key="4">
    <source>
        <dbReference type="ARBA" id="ARBA00023242"/>
    </source>
</evidence>
<dbReference type="PROSITE" id="PS51519">
    <property type="entry name" value="RWP_RK"/>
    <property type="match status" value="1"/>
</dbReference>